<evidence type="ECO:0000313" key="3">
    <source>
        <dbReference type="Proteomes" id="UP000250140"/>
    </source>
</evidence>
<dbReference type="Proteomes" id="UP000250140">
    <property type="component" value="Unassembled WGS sequence"/>
</dbReference>
<organism evidence="2 3">
    <name type="scientific">Glonium stellatum</name>
    <dbReference type="NCBI Taxonomy" id="574774"/>
    <lineage>
        <taxon>Eukaryota</taxon>
        <taxon>Fungi</taxon>
        <taxon>Dikarya</taxon>
        <taxon>Ascomycota</taxon>
        <taxon>Pezizomycotina</taxon>
        <taxon>Dothideomycetes</taxon>
        <taxon>Pleosporomycetidae</taxon>
        <taxon>Gloniales</taxon>
        <taxon>Gloniaceae</taxon>
        <taxon>Glonium</taxon>
    </lineage>
</organism>
<accession>A0A8E2FBC3</accession>
<evidence type="ECO:0000313" key="2">
    <source>
        <dbReference type="EMBL" id="OCL14041.1"/>
    </source>
</evidence>
<dbReference type="AlphaFoldDB" id="A0A8E2FBC3"/>
<name>A0A8E2FBC3_9PEZI</name>
<keyword evidence="3" id="KW-1185">Reference proteome</keyword>
<dbReference type="OrthoDB" id="4738706at2759"/>
<protein>
    <submittedName>
        <fullName evidence="2">Uncharacterized protein</fullName>
    </submittedName>
</protein>
<gene>
    <name evidence="2" type="ORF">AOQ84DRAFT_66745</name>
</gene>
<dbReference type="PANTHER" id="PTHR38166">
    <property type="entry name" value="C2H2-TYPE DOMAIN-CONTAINING PROTEIN-RELATED"/>
    <property type="match status" value="1"/>
</dbReference>
<reference evidence="2 3" key="1">
    <citation type="journal article" date="2016" name="Nat. Commun.">
        <title>Ectomycorrhizal ecology is imprinted in the genome of the dominant symbiotic fungus Cenococcum geophilum.</title>
        <authorList>
            <consortium name="DOE Joint Genome Institute"/>
            <person name="Peter M."/>
            <person name="Kohler A."/>
            <person name="Ohm R.A."/>
            <person name="Kuo A."/>
            <person name="Krutzmann J."/>
            <person name="Morin E."/>
            <person name="Arend M."/>
            <person name="Barry K.W."/>
            <person name="Binder M."/>
            <person name="Choi C."/>
            <person name="Clum A."/>
            <person name="Copeland A."/>
            <person name="Grisel N."/>
            <person name="Haridas S."/>
            <person name="Kipfer T."/>
            <person name="LaButti K."/>
            <person name="Lindquist E."/>
            <person name="Lipzen A."/>
            <person name="Maire R."/>
            <person name="Meier B."/>
            <person name="Mihaltcheva S."/>
            <person name="Molinier V."/>
            <person name="Murat C."/>
            <person name="Poggeler S."/>
            <person name="Quandt C.A."/>
            <person name="Sperisen C."/>
            <person name="Tritt A."/>
            <person name="Tisserant E."/>
            <person name="Crous P.W."/>
            <person name="Henrissat B."/>
            <person name="Nehls U."/>
            <person name="Egli S."/>
            <person name="Spatafora J.W."/>
            <person name="Grigoriev I.V."/>
            <person name="Martin F.M."/>
        </authorList>
    </citation>
    <scope>NUCLEOTIDE SEQUENCE [LARGE SCALE GENOMIC DNA]</scope>
    <source>
        <strain evidence="2 3">CBS 207.34</strain>
    </source>
</reference>
<dbReference type="EMBL" id="KV748628">
    <property type="protein sequence ID" value="OCL14041.1"/>
    <property type="molecule type" value="Genomic_DNA"/>
</dbReference>
<dbReference type="PANTHER" id="PTHR38166:SF1">
    <property type="entry name" value="C2H2-TYPE DOMAIN-CONTAINING PROTEIN"/>
    <property type="match status" value="1"/>
</dbReference>
<evidence type="ECO:0000256" key="1">
    <source>
        <dbReference type="SAM" id="MobiDB-lite"/>
    </source>
</evidence>
<feature type="region of interest" description="Disordered" evidence="1">
    <location>
        <begin position="1"/>
        <end position="29"/>
    </location>
</feature>
<sequence>MDEKLPAGDGDNENESRNTPKHNYNGPNVELDAAKRFACPYFKRSPRKYQKVRSCPGPGWITVHRLKLVM</sequence>
<proteinExistence type="predicted"/>